<keyword evidence="1" id="KW-1133">Transmembrane helix</keyword>
<keyword evidence="3" id="KW-1185">Reference proteome</keyword>
<feature type="transmembrane region" description="Helical" evidence="1">
    <location>
        <begin position="38"/>
        <end position="58"/>
    </location>
</feature>
<evidence type="ECO:0000256" key="1">
    <source>
        <dbReference type="SAM" id="Phobius"/>
    </source>
</evidence>
<dbReference type="Proteomes" id="UP000297245">
    <property type="component" value="Unassembled WGS sequence"/>
</dbReference>
<evidence type="ECO:0000313" key="3">
    <source>
        <dbReference type="Proteomes" id="UP000297245"/>
    </source>
</evidence>
<reference evidence="2 3" key="1">
    <citation type="journal article" date="2019" name="Nat. Ecol. Evol.">
        <title>Megaphylogeny resolves global patterns of mushroom evolution.</title>
        <authorList>
            <person name="Varga T."/>
            <person name="Krizsan K."/>
            <person name="Foldi C."/>
            <person name="Dima B."/>
            <person name="Sanchez-Garcia M."/>
            <person name="Sanchez-Ramirez S."/>
            <person name="Szollosi G.J."/>
            <person name="Szarkandi J.G."/>
            <person name="Papp V."/>
            <person name="Albert L."/>
            <person name="Andreopoulos W."/>
            <person name="Angelini C."/>
            <person name="Antonin V."/>
            <person name="Barry K.W."/>
            <person name="Bougher N.L."/>
            <person name="Buchanan P."/>
            <person name="Buyck B."/>
            <person name="Bense V."/>
            <person name="Catcheside P."/>
            <person name="Chovatia M."/>
            <person name="Cooper J."/>
            <person name="Damon W."/>
            <person name="Desjardin D."/>
            <person name="Finy P."/>
            <person name="Geml J."/>
            <person name="Haridas S."/>
            <person name="Hughes K."/>
            <person name="Justo A."/>
            <person name="Karasinski D."/>
            <person name="Kautmanova I."/>
            <person name="Kiss B."/>
            <person name="Kocsube S."/>
            <person name="Kotiranta H."/>
            <person name="LaButti K.M."/>
            <person name="Lechner B.E."/>
            <person name="Liimatainen K."/>
            <person name="Lipzen A."/>
            <person name="Lukacs Z."/>
            <person name="Mihaltcheva S."/>
            <person name="Morgado L.N."/>
            <person name="Niskanen T."/>
            <person name="Noordeloos M.E."/>
            <person name="Ohm R.A."/>
            <person name="Ortiz-Santana B."/>
            <person name="Ovrebo C."/>
            <person name="Racz N."/>
            <person name="Riley R."/>
            <person name="Savchenko A."/>
            <person name="Shiryaev A."/>
            <person name="Soop K."/>
            <person name="Spirin V."/>
            <person name="Szebenyi C."/>
            <person name="Tomsovsky M."/>
            <person name="Tulloss R.E."/>
            <person name="Uehling J."/>
            <person name="Grigoriev I.V."/>
            <person name="Vagvolgyi C."/>
            <person name="Papp T."/>
            <person name="Martin F.M."/>
            <person name="Miettinen O."/>
            <person name="Hibbett D.S."/>
            <person name="Nagy L.G."/>
        </authorList>
    </citation>
    <scope>NUCLEOTIDE SEQUENCE [LARGE SCALE GENOMIC DNA]</scope>
    <source>
        <strain evidence="2 3">CBS 962.96</strain>
    </source>
</reference>
<dbReference type="EMBL" id="ML179548">
    <property type="protein sequence ID" value="THU85405.1"/>
    <property type="molecule type" value="Genomic_DNA"/>
</dbReference>
<sequence length="59" mass="6585">MTLPLLITNMISTILIGSQVRSYHMFNSTSGTTSTSKARRILILLIESGTIYCLLWLIP</sequence>
<dbReference type="AlphaFoldDB" id="A0A4V6T545"/>
<proteinExistence type="predicted"/>
<dbReference type="OrthoDB" id="3174341at2759"/>
<protein>
    <submittedName>
        <fullName evidence="2">Uncharacterized protein</fullName>
    </submittedName>
</protein>
<organism evidence="2 3">
    <name type="scientific">Dendrothele bispora (strain CBS 962.96)</name>
    <dbReference type="NCBI Taxonomy" id="1314807"/>
    <lineage>
        <taxon>Eukaryota</taxon>
        <taxon>Fungi</taxon>
        <taxon>Dikarya</taxon>
        <taxon>Basidiomycota</taxon>
        <taxon>Agaricomycotina</taxon>
        <taxon>Agaricomycetes</taxon>
        <taxon>Agaricomycetidae</taxon>
        <taxon>Agaricales</taxon>
        <taxon>Agaricales incertae sedis</taxon>
        <taxon>Dendrothele</taxon>
    </lineage>
</organism>
<keyword evidence="1" id="KW-0472">Membrane</keyword>
<keyword evidence="1" id="KW-0812">Transmembrane</keyword>
<gene>
    <name evidence="2" type="ORF">K435DRAFT_390208</name>
</gene>
<accession>A0A4V6T545</accession>
<name>A0A4V6T545_DENBC</name>
<evidence type="ECO:0000313" key="2">
    <source>
        <dbReference type="EMBL" id="THU85405.1"/>
    </source>
</evidence>